<dbReference type="NCBIfam" id="TIGR00773">
    <property type="entry name" value="NhaA"/>
    <property type="match status" value="1"/>
</dbReference>
<dbReference type="PANTHER" id="PTHR30341">
    <property type="entry name" value="SODIUM ION/PROTON ANTIPORTER NHAA-RELATED"/>
    <property type="match status" value="1"/>
</dbReference>
<feature type="transmembrane region" description="Helical" evidence="6">
    <location>
        <begin position="269"/>
        <end position="290"/>
    </location>
</feature>
<gene>
    <name evidence="6" type="primary">nhaA</name>
    <name evidence="8" type="ORF">L288_12720</name>
</gene>
<feature type="transmembrane region" description="Helical" evidence="6">
    <location>
        <begin position="339"/>
        <end position="356"/>
    </location>
</feature>
<evidence type="ECO:0000256" key="1">
    <source>
        <dbReference type="ARBA" id="ARBA00004429"/>
    </source>
</evidence>
<keyword evidence="6" id="KW-0739">Sodium transport</keyword>
<dbReference type="InterPro" id="IPR004670">
    <property type="entry name" value="NhaA"/>
</dbReference>
<feature type="transmembrane region" description="Helical" evidence="6">
    <location>
        <begin position="32"/>
        <end position="50"/>
    </location>
</feature>
<evidence type="ECO:0000256" key="4">
    <source>
        <dbReference type="ARBA" id="ARBA00022989"/>
    </source>
</evidence>
<keyword evidence="7" id="KW-0732">Signal</keyword>
<feature type="chain" id="PRO_5004563418" description="Na(+)/H(+) antiporter NhaA" evidence="7">
    <location>
        <begin position="17"/>
        <end position="390"/>
    </location>
</feature>
<evidence type="ECO:0000256" key="5">
    <source>
        <dbReference type="ARBA" id="ARBA00023136"/>
    </source>
</evidence>
<feature type="transmembrane region" description="Helical" evidence="6">
    <location>
        <begin position="154"/>
        <end position="173"/>
    </location>
</feature>
<evidence type="ECO:0000256" key="7">
    <source>
        <dbReference type="SAM" id="SignalP"/>
    </source>
</evidence>
<dbReference type="PATRIC" id="fig|1329909.3.peg.2460"/>
<name>T0GXS4_9SPHN</name>
<keyword evidence="6" id="KW-0406">Ion transport</keyword>
<evidence type="ECO:0000256" key="6">
    <source>
        <dbReference type="HAMAP-Rule" id="MF_01844"/>
    </source>
</evidence>
<evidence type="ECO:0000256" key="2">
    <source>
        <dbReference type="ARBA" id="ARBA00022475"/>
    </source>
</evidence>
<keyword evidence="6" id="KW-0050">Antiport</keyword>
<keyword evidence="6" id="KW-0813">Transport</keyword>
<keyword evidence="3 6" id="KW-0812">Transmembrane</keyword>
<dbReference type="HAMAP" id="MF_01844">
    <property type="entry name" value="NhaA"/>
    <property type="match status" value="1"/>
</dbReference>
<feature type="transmembrane region" description="Helical" evidence="6">
    <location>
        <begin position="233"/>
        <end position="257"/>
    </location>
</feature>
<protein>
    <recommendedName>
        <fullName evidence="6">Na(+)/H(+) antiporter NhaA</fullName>
    </recommendedName>
    <alternativeName>
        <fullName evidence="6">Sodium/proton antiporter NhaA</fullName>
    </alternativeName>
</protein>
<accession>T0GXS4</accession>
<feature type="transmembrane region" description="Helical" evidence="6">
    <location>
        <begin position="302"/>
        <end position="327"/>
    </location>
</feature>
<dbReference type="PANTHER" id="PTHR30341:SF0">
    <property type="entry name" value="NA(+)_H(+) ANTIPORTER NHAA"/>
    <property type="match status" value="1"/>
</dbReference>
<dbReference type="Proteomes" id="UP000015525">
    <property type="component" value="Unassembled WGS sequence"/>
</dbReference>
<organism evidence="8 9">
    <name type="scientific">Sphingobium quisquiliarum P25</name>
    <dbReference type="NCBI Taxonomy" id="1329909"/>
    <lineage>
        <taxon>Bacteria</taxon>
        <taxon>Pseudomonadati</taxon>
        <taxon>Pseudomonadota</taxon>
        <taxon>Alphaproteobacteria</taxon>
        <taxon>Sphingomonadales</taxon>
        <taxon>Sphingomonadaceae</taxon>
        <taxon>Sphingobium</taxon>
    </lineage>
</organism>
<dbReference type="AlphaFoldDB" id="T0GXS4"/>
<dbReference type="NCBIfam" id="NF007111">
    <property type="entry name" value="PRK09560.1"/>
    <property type="match status" value="1"/>
</dbReference>
<comment type="subcellular location">
    <subcellularLocation>
        <location evidence="1">Cell inner membrane</location>
        <topology evidence="1">Multi-pass membrane protein</topology>
    </subcellularLocation>
    <subcellularLocation>
        <location evidence="6">Cell membrane</location>
        <topology evidence="6">Multi-pass membrane protein</topology>
    </subcellularLocation>
</comment>
<feature type="signal peptide" evidence="7">
    <location>
        <begin position="1"/>
        <end position="16"/>
    </location>
</feature>
<feature type="transmembrane region" description="Helical" evidence="6">
    <location>
        <begin position="127"/>
        <end position="148"/>
    </location>
</feature>
<dbReference type="EMBL" id="ATHO01000109">
    <property type="protein sequence ID" value="EQB05502.1"/>
    <property type="molecule type" value="Genomic_DNA"/>
</dbReference>
<dbReference type="NCBIfam" id="NF007112">
    <property type="entry name" value="PRK09561.1"/>
    <property type="match status" value="1"/>
</dbReference>
<keyword evidence="5 6" id="KW-0472">Membrane</keyword>
<keyword evidence="4 6" id="KW-1133">Transmembrane helix</keyword>
<reference evidence="8 9" key="1">
    <citation type="journal article" date="2013" name="Genome Announc.">
        <title>Draft Genome Sequence of Sphingobium quisquiliarum Strain P25T, a Novel Hexachlorocyclohexane (HCH)-Degrading Bacterium Isolated from an HCH Dumpsite.</title>
        <authorList>
            <person name="Kumar Singh A."/>
            <person name="Sangwan N."/>
            <person name="Sharma A."/>
            <person name="Gupta V."/>
            <person name="Khurana J.P."/>
            <person name="Lal R."/>
        </authorList>
    </citation>
    <scope>NUCLEOTIDE SEQUENCE [LARGE SCALE GENOMIC DNA]</scope>
    <source>
        <strain evidence="8 9">P25</strain>
    </source>
</reference>
<keyword evidence="6" id="KW-0915">Sodium</keyword>
<keyword evidence="2 6" id="KW-1003">Cell membrane</keyword>
<proteinExistence type="inferred from homology"/>
<dbReference type="Pfam" id="PF06965">
    <property type="entry name" value="Na_H_antiport_1"/>
    <property type="match status" value="1"/>
</dbReference>
<keyword evidence="9" id="KW-1185">Reference proteome</keyword>
<dbReference type="InterPro" id="IPR023171">
    <property type="entry name" value="Na/H_antiporter_dom_sf"/>
</dbReference>
<comment type="catalytic activity">
    <reaction evidence="6">
        <text>Na(+)(in) + 2 H(+)(out) = Na(+)(out) + 2 H(+)(in)</text>
        <dbReference type="Rhea" id="RHEA:29251"/>
        <dbReference type="ChEBI" id="CHEBI:15378"/>
        <dbReference type="ChEBI" id="CHEBI:29101"/>
    </reaction>
</comment>
<sequence length="390" mass="41123">MVAALLAMLIANSALAQSYFDTLHSYVGGLSILHWINDGLMAIFFLFVGLEIKRELVDGRLSTWDQRRLPVLAAIAGMAAPALVYLAVIGGDPDLANGWAIPAATDIAFAIGVLALLGPRAPTSLKLFLVTVAIVDDMGAVAIIALFYTSGLAVMPLVAAVAILAAMFALNRFGVRALPIYLAGFALLWFAVLLSGVHATIAGVLAAFTIPIVRTPGKPDAPHSPLHRLEHALNLPVAFFIVPLFGFANAGVALGGLTMDEIFSPMPIGIAAGLFLGKQLGIFSTVWLAVRTGFAVKPRGATWLQIYAVSIICGIGFTMSLFIGGLAFSDPLLVEEAKLGTLGGSLLAAITGYALLRFAPLHSEHIHEEVEHAREIEQDGDVESISSEPH</sequence>
<evidence type="ECO:0000256" key="3">
    <source>
        <dbReference type="ARBA" id="ARBA00022692"/>
    </source>
</evidence>
<dbReference type="GO" id="GO:0005886">
    <property type="term" value="C:plasma membrane"/>
    <property type="evidence" value="ECO:0007669"/>
    <property type="project" value="UniProtKB-SubCell"/>
</dbReference>
<dbReference type="GO" id="GO:0006885">
    <property type="term" value="P:regulation of pH"/>
    <property type="evidence" value="ECO:0007669"/>
    <property type="project" value="UniProtKB-UniRule"/>
</dbReference>
<feature type="transmembrane region" description="Helical" evidence="6">
    <location>
        <begin position="180"/>
        <end position="213"/>
    </location>
</feature>
<evidence type="ECO:0000313" key="9">
    <source>
        <dbReference type="Proteomes" id="UP000015525"/>
    </source>
</evidence>
<comment type="caution">
    <text evidence="8">The sequence shown here is derived from an EMBL/GenBank/DDBJ whole genome shotgun (WGS) entry which is preliminary data.</text>
</comment>
<feature type="transmembrane region" description="Helical" evidence="6">
    <location>
        <begin position="71"/>
        <end position="90"/>
    </location>
</feature>
<feature type="transmembrane region" description="Helical" evidence="6">
    <location>
        <begin position="96"/>
        <end position="118"/>
    </location>
</feature>
<evidence type="ECO:0000313" key="8">
    <source>
        <dbReference type="EMBL" id="EQB05502.1"/>
    </source>
</evidence>
<dbReference type="Gene3D" id="1.20.1530.10">
    <property type="entry name" value="Na+/H+ antiporter like domain"/>
    <property type="match status" value="1"/>
</dbReference>
<comment type="function">
    <text evidence="6">Na(+)/H(+) antiporter that extrudes sodium in exchange for external protons.</text>
</comment>
<comment type="similarity">
    <text evidence="6">Belongs to the NhaA Na(+)/H(+) (TC 2.A.33) antiporter family.</text>
</comment>
<dbReference type="GO" id="GO:0015385">
    <property type="term" value="F:sodium:proton antiporter activity"/>
    <property type="evidence" value="ECO:0007669"/>
    <property type="project" value="UniProtKB-UniRule"/>
</dbReference>